<dbReference type="InterPro" id="IPR036390">
    <property type="entry name" value="WH_DNA-bd_sf"/>
</dbReference>
<dbReference type="SUPFAM" id="SSF54909">
    <property type="entry name" value="Dimeric alpha+beta barrel"/>
    <property type="match status" value="1"/>
</dbReference>
<dbReference type="InterPro" id="IPR019888">
    <property type="entry name" value="Tscrpt_reg_AsnC-like"/>
</dbReference>
<evidence type="ECO:0000256" key="1">
    <source>
        <dbReference type="ARBA" id="ARBA00023015"/>
    </source>
</evidence>
<dbReference type="GO" id="GO:0043200">
    <property type="term" value="P:response to amino acid"/>
    <property type="evidence" value="ECO:0007669"/>
    <property type="project" value="TreeGrafter"/>
</dbReference>
<keyword evidence="7" id="KW-1185">Reference proteome</keyword>
<sequence>MDAASRGQRLDALDVALVEHVRAHPRVGDLELSRLLGVARATVQSRLARLQESGVIAGWGPDIDLRAAGLPVQAFVSLEISQGALERVEEDLVAMPQILEAYVTTGSSDVLCRVVASSHEGLQDALITLNHSPSIVRSTSVMVLTELVRPRPEALLATVASADAPRVPAFRRPTDRADAADATDEAGD</sequence>
<comment type="caution">
    <text evidence="6">The sequence shown here is derived from an EMBL/GenBank/DDBJ whole genome shotgun (WGS) entry which is preliminary data.</text>
</comment>
<dbReference type="GO" id="GO:0005829">
    <property type="term" value="C:cytosol"/>
    <property type="evidence" value="ECO:0007669"/>
    <property type="project" value="TreeGrafter"/>
</dbReference>
<dbReference type="Gene3D" id="1.10.10.10">
    <property type="entry name" value="Winged helix-like DNA-binding domain superfamily/Winged helix DNA-binding domain"/>
    <property type="match status" value="1"/>
</dbReference>
<evidence type="ECO:0000256" key="4">
    <source>
        <dbReference type="SAM" id="MobiDB-lite"/>
    </source>
</evidence>
<dbReference type="GO" id="GO:0043565">
    <property type="term" value="F:sequence-specific DNA binding"/>
    <property type="evidence" value="ECO:0007669"/>
    <property type="project" value="InterPro"/>
</dbReference>
<dbReference type="InterPro" id="IPR019887">
    <property type="entry name" value="Tscrpt_reg_AsnC/Lrp_C"/>
</dbReference>
<keyword evidence="1" id="KW-0805">Transcription regulation</keyword>
<dbReference type="PROSITE" id="PS50956">
    <property type="entry name" value="HTH_ASNC_2"/>
    <property type="match status" value="1"/>
</dbReference>
<evidence type="ECO:0000259" key="5">
    <source>
        <dbReference type="PROSITE" id="PS50956"/>
    </source>
</evidence>
<dbReference type="Proteomes" id="UP000656804">
    <property type="component" value="Unassembled WGS sequence"/>
</dbReference>
<dbReference type="Pfam" id="PF01037">
    <property type="entry name" value="AsnC_trans_reg"/>
    <property type="match status" value="1"/>
</dbReference>
<gene>
    <name evidence="6" type="ORF">ISG29_17370</name>
</gene>
<keyword evidence="2" id="KW-0238">DNA-binding</keyword>
<dbReference type="Gene3D" id="3.30.70.920">
    <property type="match status" value="1"/>
</dbReference>
<evidence type="ECO:0000256" key="3">
    <source>
        <dbReference type="ARBA" id="ARBA00023163"/>
    </source>
</evidence>
<organism evidence="6 7">
    <name type="scientific">Nocardioides acrostichi</name>
    <dbReference type="NCBI Taxonomy" id="2784339"/>
    <lineage>
        <taxon>Bacteria</taxon>
        <taxon>Bacillati</taxon>
        <taxon>Actinomycetota</taxon>
        <taxon>Actinomycetes</taxon>
        <taxon>Propionibacteriales</taxon>
        <taxon>Nocardioidaceae</taxon>
        <taxon>Nocardioides</taxon>
    </lineage>
</organism>
<protein>
    <submittedName>
        <fullName evidence="6">Lrp/AsnC family transcriptional regulator</fullName>
    </submittedName>
</protein>
<evidence type="ECO:0000256" key="2">
    <source>
        <dbReference type="ARBA" id="ARBA00023125"/>
    </source>
</evidence>
<dbReference type="AlphaFoldDB" id="A0A930Y8V3"/>
<feature type="domain" description="HTH asnC-type" evidence="5">
    <location>
        <begin position="10"/>
        <end position="71"/>
    </location>
</feature>
<dbReference type="EMBL" id="JADIVZ010000012">
    <property type="protein sequence ID" value="MBF4163461.1"/>
    <property type="molecule type" value="Genomic_DNA"/>
</dbReference>
<dbReference type="PANTHER" id="PTHR30154">
    <property type="entry name" value="LEUCINE-RESPONSIVE REGULATORY PROTEIN"/>
    <property type="match status" value="1"/>
</dbReference>
<dbReference type="InterPro" id="IPR036388">
    <property type="entry name" value="WH-like_DNA-bd_sf"/>
</dbReference>
<dbReference type="SUPFAM" id="SSF46785">
    <property type="entry name" value="Winged helix' DNA-binding domain"/>
    <property type="match status" value="1"/>
</dbReference>
<name>A0A930Y8V3_9ACTN</name>
<accession>A0A930Y8V3</accession>
<dbReference type="SMART" id="SM00344">
    <property type="entry name" value="HTH_ASNC"/>
    <property type="match status" value="1"/>
</dbReference>
<keyword evidence="3" id="KW-0804">Transcription</keyword>
<dbReference type="InterPro" id="IPR000485">
    <property type="entry name" value="AsnC-type_HTH_dom"/>
</dbReference>
<dbReference type="PRINTS" id="PR00033">
    <property type="entry name" value="HTHASNC"/>
</dbReference>
<dbReference type="InterPro" id="IPR011008">
    <property type="entry name" value="Dimeric_a/b-barrel"/>
</dbReference>
<proteinExistence type="predicted"/>
<evidence type="ECO:0000313" key="7">
    <source>
        <dbReference type="Proteomes" id="UP000656804"/>
    </source>
</evidence>
<dbReference type="PANTHER" id="PTHR30154:SF34">
    <property type="entry name" value="TRANSCRIPTIONAL REGULATOR AZLB"/>
    <property type="match status" value="1"/>
</dbReference>
<dbReference type="Pfam" id="PF13404">
    <property type="entry name" value="HTH_AsnC-type"/>
    <property type="match status" value="1"/>
</dbReference>
<reference evidence="6" key="1">
    <citation type="submission" date="2020-11" db="EMBL/GenBank/DDBJ databases">
        <title>Nocardioides sp. CBS4Y-1, whole genome shotgun sequence.</title>
        <authorList>
            <person name="Tuo L."/>
        </authorList>
    </citation>
    <scope>NUCLEOTIDE SEQUENCE</scope>
    <source>
        <strain evidence="6">CBS4Y-1</strain>
    </source>
</reference>
<dbReference type="RefSeq" id="WP_194504727.1">
    <property type="nucleotide sequence ID" value="NZ_JADIVZ010000012.1"/>
</dbReference>
<evidence type="ECO:0000313" key="6">
    <source>
        <dbReference type="EMBL" id="MBF4163461.1"/>
    </source>
</evidence>
<feature type="region of interest" description="Disordered" evidence="4">
    <location>
        <begin position="167"/>
        <end position="188"/>
    </location>
</feature>